<dbReference type="Proteomes" id="UP001595699">
    <property type="component" value="Unassembled WGS sequence"/>
</dbReference>
<comment type="caution">
    <text evidence="2">The sequence shown here is derived from an EMBL/GenBank/DDBJ whole genome shotgun (WGS) entry which is preliminary data.</text>
</comment>
<reference evidence="3" key="1">
    <citation type="journal article" date="2019" name="Int. J. Syst. Evol. Microbiol.">
        <title>The Global Catalogue of Microorganisms (GCM) 10K type strain sequencing project: providing services to taxonomists for standard genome sequencing and annotation.</title>
        <authorList>
            <consortium name="The Broad Institute Genomics Platform"/>
            <consortium name="The Broad Institute Genome Sequencing Center for Infectious Disease"/>
            <person name="Wu L."/>
            <person name="Ma J."/>
        </authorList>
    </citation>
    <scope>NUCLEOTIDE SEQUENCE [LARGE SCALE GENOMIC DNA]</scope>
    <source>
        <strain evidence="3">CGMCC 4.7241</strain>
    </source>
</reference>
<evidence type="ECO:0008006" key="4">
    <source>
        <dbReference type="Google" id="ProtNLM"/>
    </source>
</evidence>
<evidence type="ECO:0000313" key="3">
    <source>
        <dbReference type="Proteomes" id="UP001595699"/>
    </source>
</evidence>
<accession>A0ABV7YF73</accession>
<evidence type="ECO:0000313" key="2">
    <source>
        <dbReference type="EMBL" id="MFC3763985.1"/>
    </source>
</evidence>
<organism evidence="2 3">
    <name type="scientific">Tenggerimyces flavus</name>
    <dbReference type="NCBI Taxonomy" id="1708749"/>
    <lineage>
        <taxon>Bacteria</taxon>
        <taxon>Bacillati</taxon>
        <taxon>Actinomycetota</taxon>
        <taxon>Actinomycetes</taxon>
        <taxon>Propionibacteriales</taxon>
        <taxon>Nocardioidaceae</taxon>
        <taxon>Tenggerimyces</taxon>
    </lineage>
</organism>
<dbReference type="EMBL" id="JBHRZH010000021">
    <property type="protein sequence ID" value="MFC3763985.1"/>
    <property type="molecule type" value="Genomic_DNA"/>
</dbReference>
<keyword evidence="1" id="KW-0472">Membrane</keyword>
<proteinExistence type="predicted"/>
<protein>
    <recommendedName>
        <fullName evidence="4">Fluoroquinolone transporter permease</fullName>
    </recommendedName>
</protein>
<evidence type="ECO:0000256" key="1">
    <source>
        <dbReference type="SAM" id="Phobius"/>
    </source>
</evidence>
<name>A0ABV7YF73_9ACTN</name>
<feature type="transmembrane region" description="Helical" evidence="1">
    <location>
        <begin position="60"/>
        <end position="79"/>
    </location>
</feature>
<keyword evidence="1" id="KW-0812">Transmembrane</keyword>
<feature type="transmembrane region" description="Helical" evidence="1">
    <location>
        <begin position="12"/>
        <end position="31"/>
    </location>
</feature>
<keyword evidence="3" id="KW-1185">Reference proteome</keyword>
<feature type="non-terminal residue" evidence="2">
    <location>
        <position position="1"/>
    </location>
</feature>
<gene>
    <name evidence="2" type="ORF">ACFOUW_24335</name>
</gene>
<sequence length="88" mass="9772">PAVANNKVEGLAVMRATGIALFGLPLVPWWLDSPAQLLFGLLPTYWPAKAFWLAADHQTYWPYIVGGIAYCGLVGYLLLRRLARTAER</sequence>
<keyword evidence="1" id="KW-1133">Transmembrane helix</keyword>